<sequence>MKKRLPYFLCIFLTAAVVLSSLFLPQAGFVLMDRQEQQKTSVEPANTGTASEDISIGSKLTAMAYLDDGYGSSLLSDVFLATGEEIPKEKLVSIIQRESAKADPLQILLPSALLDEKAVLENAQLYNVIYINGVTQSFPLWVAEISIEEFIFSFSLDARTGKIYAMKAYNKGVGTAGFSIEEDLLFLEEQDPYLYQQALLAFAAYLGYKDIALEEYTKDDFFSIYFEEESFFLSIFFTDMEISMGPHIW</sequence>
<dbReference type="AlphaFoldDB" id="A0A9D1CUR1"/>
<dbReference type="Proteomes" id="UP000886787">
    <property type="component" value="Unassembled WGS sequence"/>
</dbReference>
<dbReference type="EMBL" id="DVFW01000021">
    <property type="protein sequence ID" value="HIQ80419.1"/>
    <property type="molecule type" value="Genomic_DNA"/>
</dbReference>
<reference evidence="1" key="1">
    <citation type="submission" date="2020-10" db="EMBL/GenBank/DDBJ databases">
        <authorList>
            <person name="Gilroy R."/>
        </authorList>
    </citation>
    <scope>NUCLEOTIDE SEQUENCE</scope>
    <source>
        <strain evidence="1">ChiSjej1B19-3389</strain>
    </source>
</reference>
<evidence type="ECO:0000313" key="2">
    <source>
        <dbReference type="Proteomes" id="UP000886787"/>
    </source>
</evidence>
<organism evidence="1 2">
    <name type="scientific">Candidatus Scatavimonas merdigallinarum</name>
    <dbReference type="NCBI Taxonomy" id="2840914"/>
    <lineage>
        <taxon>Bacteria</taxon>
        <taxon>Bacillati</taxon>
        <taxon>Bacillota</taxon>
        <taxon>Clostridia</taxon>
        <taxon>Eubacteriales</taxon>
        <taxon>Oscillospiraceae</taxon>
        <taxon>Oscillospiraceae incertae sedis</taxon>
        <taxon>Candidatus Scatavimonas</taxon>
    </lineage>
</organism>
<comment type="caution">
    <text evidence="1">The sequence shown here is derived from an EMBL/GenBank/DDBJ whole genome shotgun (WGS) entry which is preliminary data.</text>
</comment>
<evidence type="ECO:0000313" key="1">
    <source>
        <dbReference type="EMBL" id="HIQ80419.1"/>
    </source>
</evidence>
<accession>A0A9D1CUR1</accession>
<gene>
    <name evidence="1" type="ORF">IAD32_03950</name>
</gene>
<protein>
    <recommendedName>
        <fullName evidence="3">PepSY domain-containing protein</fullName>
    </recommendedName>
</protein>
<name>A0A9D1CUR1_9FIRM</name>
<proteinExistence type="predicted"/>
<reference evidence="1" key="2">
    <citation type="journal article" date="2021" name="PeerJ">
        <title>Extensive microbial diversity within the chicken gut microbiome revealed by metagenomics and culture.</title>
        <authorList>
            <person name="Gilroy R."/>
            <person name="Ravi A."/>
            <person name="Getino M."/>
            <person name="Pursley I."/>
            <person name="Horton D.L."/>
            <person name="Alikhan N.F."/>
            <person name="Baker D."/>
            <person name="Gharbi K."/>
            <person name="Hall N."/>
            <person name="Watson M."/>
            <person name="Adriaenssens E.M."/>
            <person name="Foster-Nyarko E."/>
            <person name="Jarju S."/>
            <person name="Secka A."/>
            <person name="Antonio M."/>
            <person name="Oren A."/>
            <person name="Chaudhuri R.R."/>
            <person name="La Ragione R."/>
            <person name="Hildebrand F."/>
            <person name="Pallen M.J."/>
        </authorList>
    </citation>
    <scope>NUCLEOTIDE SEQUENCE</scope>
    <source>
        <strain evidence="1">ChiSjej1B19-3389</strain>
    </source>
</reference>
<evidence type="ECO:0008006" key="3">
    <source>
        <dbReference type="Google" id="ProtNLM"/>
    </source>
</evidence>